<reference evidence="3 4" key="1">
    <citation type="submission" date="2024-09" db="EMBL/GenBank/DDBJ databases">
        <authorList>
            <person name="Sun Q."/>
            <person name="Mori K."/>
        </authorList>
    </citation>
    <scope>NUCLEOTIDE SEQUENCE [LARGE SCALE GENOMIC DNA]</scope>
    <source>
        <strain evidence="3 4">CCM 4839</strain>
    </source>
</reference>
<protein>
    <submittedName>
        <fullName evidence="3">Prepilin peptidase</fullName>
    </submittedName>
</protein>
<dbReference type="Proteomes" id="UP001589818">
    <property type="component" value="Unassembled WGS sequence"/>
</dbReference>
<evidence type="ECO:0000313" key="4">
    <source>
        <dbReference type="Proteomes" id="UP001589818"/>
    </source>
</evidence>
<keyword evidence="4" id="KW-1185">Reference proteome</keyword>
<gene>
    <name evidence="3" type="ORF">ACFFJ8_33035</name>
</gene>
<sequence>MLSVTDAGAGLLLLIALVSDVRTMRIPNALTIPAFAAALLYHCAADGLDGGIYALTGVLAGLVPLLALHLLKGIGAGDVKLFGALGAWAGTYFVLQTMMYAILYAGAVGLALILIRGAFGQRFIAGAAMLLLSRQPGRPALSWIEAGQVLRFPFMIAAVPGAVTAWLMVGG</sequence>
<dbReference type="Pfam" id="PF01478">
    <property type="entry name" value="Peptidase_A24"/>
    <property type="match status" value="1"/>
</dbReference>
<feature type="domain" description="Prepilin type IV endopeptidase peptidase" evidence="2">
    <location>
        <begin position="11"/>
        <end position="109"/>
    </location>
</feature>
<dbReference type="Gene3D" id="1.20.120.1220">
    <property type="match status" value="1"/>
</dbReference>
<feature type="transmembrane region" description="Helical" evidence="1">
    <location>
        <begin position="152"/>
        <end position="169"/>
    </location>
</feature>
<proteinExistence type="predicted"/>
<feature type="transmembrane region" description="Helical" evidence="1">
    <location>
        <begin position="52"/>
        <end position="71"/>
    </location>
</feature>
<accession>A0ABV6JJU7</accession>
<keyword evidence="1" id="KW-1133">Transmembrane helix</keyword>
<name>A0ABV6JJU7_9BACL</name>
<evidence type="ECO:0000313" key="3">
    <source>
        <dbReference type="EMBL" id="MFC0396189.1"/>
    </source>
</evidence>
<keyword evidence="1" id="KW-0472">Membrane</keyword>
<feature type="transmembrane region" description="Helical" evidence="1">
    <location>
        <begin position="109"/>
        <end position="132"/>
    </location>
</feature>
<organism evidence="3 4">
    <name type="scientific">Paenibacillus mendelii</name>
    <dbReference type="NCBI Taxonomy" id="206163"/>
    <lineage>
        <taxon>Bacteria</taxon>
        <taxon>Bacillati</taxon>
        <taxon>Bacillota</taxon>
        <taxon>Bacilli</taxon>
        <taxon>Bacillales</taxon>
        <taxon>Paenibacillaceae</taxon>
        <taxon>Paenibacillus</taxon>
    </lineage>
</organism>
<evidence type="ECO:0000256" key="1">
    <source>
        <dbReference type="SAM" id="Phobius"/>
    </source>
</evidence>
<feature type="transmembrane region" description="Helical" evidence="1">
    <location>
        <begin position="83"/>
        <end position="103"/>
    </location>
</feature>
<evidence type="ECO:0000259" key="2">
    <source>
        <dbReference type="Pfam" id="PF01478"/>
    </source>
</evidence>
<comment type="caution">
    <text evidence="3">The sequence shown here is derived from an EMBL/GenBank/DDBJ whole genome shotgun (WGS) entry which is preliminary data.</text>
</comment>
<dbReference type="InterPro" id="IPR000045">
    <property type="entry name" value="Prepilin_IV_endopep_pep"/>
</dbReference>
<dbReference type="RefSeq" id="WP_256555169.1">
    <property type="nucleotide sequence ID" value="NZ_JANHOF010000002.1"/>
</dbReference>
<keyword evidence="1" id="KW-0812">Transmembrane</keyword>
<dbReference type="EMBL" id="JBHLVF010000047">
    <property type="protein sequence ID" value="MFC0396189.1"/>
    <property type="molecule type" value="Genomic_DNA"/>
</dbReference>